<dbReference type="RefSeq" id="WP_373313876.1">
    <property type="nucleotide sequence ID" value="NZ_BAAAQJ010000003.1"/>
</dbReference>
<organism evidence="2 3">
    <name type="scientific">Planosporangium flavigriseum</name>
    <dbReference type="NCBI Taxonomy" id="373681"/>
    <lineage>
        <taxon>Bacteria</taxon>
        <taxon>Bacillati</taxon>
        <taxon>Actinomycetota</taxon>
        <taxon>Actinomycetes</taxon>
        <taxon>Micromonosporales</taxon>
        <taxon>Micromonosporaceae</taxon>
        <taxon>Planosporangium</taxon>
    </lineage>
</organism>
<evidence type="ECO:0000313" key="2">
    <source>
        <dbReference type="EMBL" id="GIG73208.1"/>
    </source>
</evidence>
<dbReference type="InterPro" id="IPR029068">
    <property type="entry name" value="Glyas_Bleomycin-R_OHBP_Dase"/>
</dbReference>
<gene>
    <name evidence="2" type="ORF">Pfl04_16120</name>
</gene>
<dbReference type="Proteomes" id="UP000653674">
    <property type="component" value="Unassembled WGS sequence"/>
</dbReference>
<protein>
    <submittedName>
        <fullName evidence="2">Uncharacterized protein</fullName>
    </submittedName>
</protein>
<evidence type="ECO:0000256" key="1">
    <source>
        <dbReference type="SAM" id="MobiDB-lite"/>
    </source>
</evidence>
<accession>A0A8J3LH37</accession>
<proteinExistence type="predicted"/>
<keyword evidence="3" id="KW-1185">Reference proteome</keyword>
<comment type="caution">
    <text evidence="2">The sequence shown here is derived from an EMBL/GenBank/DDBJ whole genome shotgun (WGS) entry which is preliminary data.</text>
</comment>
<name>A0A8J3LH37_9ACTN</name>
<reference evidence="2" key="1">
    <citation type="submission" date="2021-01" db="EMBL/GenBank/DDBJ databases">
        <title>Whole genome shotgun sequence of Planosporangium flavigriseum NBRC 105377.</title>
        <authorList>
            <person name="Komaki H."/>
            <person name="Tamura T."/>
        </authorList>
    </citation>
    <scope>NUCLEOTIDE SEQUENCE</scope>
    <source>
        <strain evidence="2">NBRC 105377</strain>
    </source>
</reference>
<feature type="region of interest" description="Disordered" evidence="1">
    <location>
        <begin position="64"/>
        <end position="85"/>
    </location>
</feature>
<sequence>MFARAGVQVADVDASLAFYLRVFAPLWMREAMRIPHDGSFVVGITGPDGVPGFWLGPATGPETRELHVPSAPATARPSRLFTQQL</sequence>
<dbReference type="Gene3D" id="3.10.180.10">
    <property type="entry name" value="2,3-Dihydroxybiphenyl 1,2-Dioxygenase, domain 1"/>
    <property type="match status" value="1"/>
</dbReference>
<dbReference type="AlphaFoldDB" id="A0A8J3LH37"/>
<dbReference type="EMBL" id="BONU01000007">
    <property type="protein sequence ID" value="GIG73208.1"/>
    <property type="molecule type" value="Genomic_DNA"/>
</dbReference>
<evidence type="ECO:0000313" key="3">
    <source>
        <dbReference type="Proteomes" id="UP000653674"/>
    </source>
</evidence>